<evidence type="ECO:0000313" key="4">
    <source>
        <dbReference type="EMBL" id="CAE7383153.1"/>
    </source>
</evidence>
<dbReference type="GO" id="GO:0006511">
    <property type="term" value="P:ubiquitin-dependent protein catabolic process"/>
    <property type="evidence" value="ECO:0007669"/>
    <property type="project" value="TreeGrafter"/>
</dbReference>
<keyword evidence="5" id="KW-1185">Reference proteome</keyword>
<evidence type="ECO:0000256" key="3">
    <source>
        <dbReference type="PROSITE-ProRule" id="PRU00023"/>
    </source>
</evidence>
<dbReference type="PANTHER" id="PTHR24173:SF27">
    <property type="entry name" value="ANKYRIN REPEAT AND SOCS BOX PROTEIN 1"/>
    <property type="match status" value="1"/>
</dbReference>
<evidence type="ECO:0000256" key="1">
    <source>
        <dbReference type="ARBA" id="ARBA00022737"/>
    </source>
</evidence>
<dbReference type="PROSITE" id="PS50088">
    <property type="entry name" value="ANK_REPEAT"/>
    <property type="match status" value="1"/>
</dbReference>
<dbReference type="OrthoDB" id="1577640at2759"/>
<dbReference type="Gene3D" id="1.25.40.20">
    <property type="entry name" value="Ankyrin repeat-containing domain"/>
    <property type="match status" value="1"/>
</dbReference>
<sequence length="144" mass="15457">MVKFLVDAKADLEKARDARGRRPLFRAVSRYDGNVVCALIAGRADVNAVTEDGTTPLFAAVESGDLRVVKVLLDAGADIEKARKDGTAPLLRACELQLKSTVCLLIEQRAVVDRRRAWDGQTAISRSSASGYSEIVSILAGVQA</sequence>
<dbReference type="PROSITE" id="PS50297">
    <property type="entry name" value="ANK_REP_REGION"/>
    <property type="match status" value="1"/>
</dbReference>
<feature type="repeat" description="ANK" evidence="3">
    <location>
        <begin position="52"/>
        <end position="84"/>
    </location>
</feature>
<protein>
    <recommendedName>
        <fullName evidence="6">Ankyrin repeat domain-containing protein</fullName>
    </recommendedName>
</protein>
<evidence type="ECO:0008006" key="6">
    <source>
        <dbReference type="Google" id="ProtNLM"/>
    </source>
</evidence>
<keyword evidence="2 3" id="KW-0040">ANK repeat</keyword>
<comment type="caution">
    <text evidence="4">The sequence shown here is derived from an EMBL/GenBank/DDBJ whole genome shotgun (WGS) entry which is preliminary data.</text>
</comment>
<dbReference type="EMBL" id="CAJNIZ010016236">
    <property type="protein sequence ID" value="CAE7383153.1"/>
    <property type="molecule type" value="Genomic_DNA"/>
</dbReference>
<keyword evidence="1" id="KW-0677">Repeat</keyword>
<dbReference type="InterPro" id="IPR002110">
    <property type="entry name" value="Ankyrin_rpt"/>
</dbReference>
<name>A0A812QEM0_SYMPI</name>
<dbReference type="InterPro" id="IPR036770">
    <property type="entry name" value="Ankyrin_rpt-contain_sf"/>
</dbReference>
<dbReference type="Proteomes" id="UP000649617">
    <property type="component" value="Unassembled WGS sequence"/>
</dbReference>
<evidence type="ECO:0000256" key="2">
    <source>
        <dbReference type="ARBA" id="ARBA00023043"/>
    </source>
</evidence>
<dbReference type="PANTHER" id="PTHR24173">
    <property type="entry name" value="ANKYRIN REPEAT CONTAINING"/>
    <property type="match status" value="1"/>
</dbReference>
<evidence type="ECO:0000313" key="5">
    <source>
        <dbReference type="Proteomes" id="UP000649617"/>
    </source>
</evidence>
<dbReference type="Pfam" id="PF12796">
    <property type="entry name" value="Ank_2"/>
    <property type="match status" value="1"/>
</dbReference>
<gene>
    <name evidence="4" type="ORF">SPIL2461_LOCUS9352</name>
</gene>
<proteinExistence type="predicted"/>
<reference evidence="4" key="1">
    <citation type="submission" date="2021-02" db="EMBL/GenBank/DDBJ databases">
        <authorList>
            <person name="Dougan E. K."/>
            <person name="Rhodes N."/>
            <person name="Thang M."/>
            <person name="Chan C."/>
        </authorList>
    </citation>
    <scope>NUCLEOTIDE SEQUENCE</scope>
</reference>
<accession>A0A812QEM0</accession>
<dbReference type="AlphaFoldDB" id="A0A812QEM0"/>
<dbReference type="GO" id="GO:0000151">
    <property type="term" value="C:ubiquitin ligase complex"/>
    <property type="evidence" value="ECO:0007669"/>
    <property type="project" value="TreeGrafter"/>
</dbReference>
<dbReference type="SMART" id="SM00248">
    <property type="entry name" value="ANK"/>
    <property type="match status" value="3"/>
</dbReference>
<organism evidence="4 5">
    <name type="scientific">Symbiodinium pilosum</name>
    <name type="common">Dinoflagellate</name>
    <dbReference type="NCBI Taxonomy" id="2952"/>
    <lineage>
        <taxon>Eukaryota</taxon>
        <taxon>Sar</taxon>
        <taxon>Alveolata</taxon>
        <taxon>Dinophyceae</taxon>
        <taxon>Suessiales</taxon>
        <taxon>Symbiodiniaceae</taxon>
        <taxon>Symbiodinium</taxon>
    </lineage>
</organism>
<dbReference type="SUPFAM" id="SSF48403">
    <property type="entry name" value="Ankyrin repeat"/>
    <property type="match status" value="1"/>
</dbReference>